<accession>A0AAD9N0B7</accession>
<feature type="domain" description="Cadherin" evidence="13">
    <location>
        <begin position="731"/>
        <end position="820"/>
    </location>
</feature>
<proteinExistence type="predicted"/>
<dbReference type="SMART" id="SM00112">
    <property type="entry name" value="CA"/>
    <property type="match status" value="12"/>
</dbReference>
<sequence length="2119" mass="235971">MEAADRIFPSVMHHVHRYQPKWLIFIISLFILVINIVGAKHARTVHHMPASANPGYIVTTLPQQVNQVLHLQDSDVSKHFFLNGDQLSTKAHLKQYSGQRLAVMVKHMIPNVDDWVEQVSIHIHDSEMANQFTNQPYVGFIAENEPAGTAIVGLEELFGDMTKFSYNCVFSLFGPDSMLLRLDHKSLTSGVSFDYEAQSLLQVTIRASCSGQQVFASLTVQVLNINDNAPEFDHPVYLTAWSHSSNPDDLLQVRAVDADGDSVHYFISNSSVFQIDPDSGMITVQSGAVLPPQTFSTEFEVGASDGHHTSVVTVQVIIQPLRDDSSVVSRRRRSLRDEIKVVVRRSDTGSLFRVASVPSNPNEQFQFMNSVPSGLEINSNTGLISIQDQFVWNASVSQIRFMVNVTRSNDPSYVDNQPVVIQLVERSWQDPIFTNLPRDMVTTIPVWIRPDTVIHTVQSIDEKEFNVPVVYRLESDSSGGCFRVDNKTGDVLIVCRRQFFLGTIYQLAISAQSLYAARQMATPTQLLKVHVGPLAPQFYYSPYVINMPETANAQSRVGDIRAVSFQRVPLKFSVVKMDAVSTNVFSLHQNGELYLLKKLRHVSDPHQYRMEVKVSEDYTNLEMTVELIINLVGENIHTPFFPARFYVVRHVEENRDNGWLTFKVDNDLFSVETDQNGKTAIIKVAKRLDYDFVELHRYQFTLTAIDGGKMSRQGYTQVQVWLDNVKDEKPVMEPPEQGLRIHTVQAYDPDGDSLVFTFAGGVSSYQDFIIDRRTGAITLQKEIGPGTVDLNLPILISDGAQVANGLVRVKFIGVNHPPRFPKCDSYTGMAQIAEEENGGSLVLDMLVVDDDSGENGDLSFKVVVTAAQEKSLFSIGNITRTNDHYSIQLLSSVKFDHENPMADVSYVNGKQNYKVTVLAEDSGTPKLAASCFLFVEIKDINDKVPRFDLITYNTIIMRNIVRNKRVLRVFAVDDDDGEYGDVKYRIDKPIANCRSCFTIGETSGWITRDKTGSLQGLEQVILEVAASDGKGMSGSAQRVIIDITDDESKLAPEFLRHNGQSLDDITLSVPENITETTDFLQVFTNKNALPSVQNGRTLMENSQRNFERKPGYNATSMIVRAKGLDYTEVTEYSVRLRAATRAAAEGSHFTDVRVKVKVIDVNDKTPVFEGLDDNKVYPAAVTEKTNIGDLVVKVTAIDADGEAPNNQVSYRFLTNECEDCSAFKINRQTGEITAAQMFDPGEVRSYILRVVAEDGAPSSSGTGRPNRNDIDVTVKVTGPSLNPPYFPANLPIYNINLDEGVPLNYTVTDQIRAVDPLPGDNAYTLVFGVFDGIQVNTTNLHITIIPRNINPPEFISPNVTITSVTENEVISSSKQKFLTRFSATDPDARPGRITYSLEGEYYQPDRFGISPDGSVNLMQSLDRDYPDGTDDWLLNVVATDTGPGGASLRGYGMMHLRLKDVNDNTPVFNSCCIVGEVAENSNSNQFVMQLSATDYDSDLNGQVTYEKGEEWPKTEEGNDLFILTSGGRISTGFSAVLDRETTDRYNVPARAIDGGSPPRTAEQQIEIMVLDMNDNSPIFSPRHYVYYMPEELPIGASVTSVYAEDADIGENARLIYSIQSAEAAKYFYMDSLYNAQAGLIRVLKKIDYDSTSSHTMNFTVQVRDPDPAHTDIAEVSIVIFDVNDNPPVFVNPHKVINITENKAQPNLIRLFAKDIDSGLNGEFQYFIDYELSEDADRRFVVNPDNGIVTIRTGLDRETKPTYNIHILAIDKGMPPMTGTATLTVYVGDVNDNAPDIGVIEPSDVIVGTETKIGDEVFRFQAADDDAGDDPIAISYIYRYDLTFELKDKYGLKRRRTMPVKIEGDPSARYQPGTSYITVYNYKAQLPDTDIGQVYCQTDDNNWTPKDKKFSASGGSYAYFNILNNGSVIMRRGAPRGNHTLEVNVVHTATKQSTVCRLMITIYYLFDDAFQSSGSLRIQGITAEDFVRQPSIKGQSKYFELQAKLAVLLETEPDYVEIFGVRDVEDADKPTVDVYYAAHGSPYYKTARLNGLVWTNKNNLLRGLTIVQAPVSLCQTDSCYSGGCQDEVVTSGKPYRVSTSQTTFIGLDVSTVETLSVCQL</sequence>
<evidence type="ECO:0000256" key="4">
    <source>
        <dbReference type="ARBA" id="ARBA00022737"/>
    </source>
</evidence>
<evidence type="ECO:0000256" key="5">
    <source>
        <dbReference type="ARBA" id="ARBA00022837"/>
    </source>
</evidence>
<feature type="domain" description="Cadherin" evidence="13">
    <location>
        <begin position="1580"/>
        <end position="1689"/>
    </location>
</feature>
<dbReference type="SUPFAM" id="SSF49313">
    <property type="entry name" value="Cadherin-like"/>
    <property type="match status" value="12"/>
</dbReference>
<feature type="domain" description="Cadherin" evidence="13">
    <location>
        <begin position="1173"/>
        <end position="1286"/>
    </location>
</feature>
<feature type="domain" description="Cadherin" evidence="13">
    <location>
        <begin position="606"/>
        <end position="732"/>
    </location>
</feature>
<evidence type="ECO:0000256" key="3">
    <source>
        <dbReference type="ARBA" id="ARBA00022692"/>
    </source>
</evidence>
<dbReference type="InterPro" id="IPR002126">
    <property type="entry name" value="Cadherin-like_dom"/>
</dbReference>
<evidence type="ECO:0000313" key="14">
    <source>
        <dbReference type="EMBL" id="KAK2150773.1"/>
    </source>
</evidence>
<evidence type="ECO:0000256" key="8">
    <source>
        <dbReference type="ARBA" id="ARBA00023136"/>
    </source>
</evidence>
<dbReference type="GO" id="GO:0005509">
    <property type="term" value="F:calcium ion binding"/>
    <property type="evidence" value="ECO:0007669"/>
    <property type="project" value="UniProtKB-UniRule"/>
</dbReference>
<dbReference type="InterPro" id="IPR020894">
    <property type="entry name" value="Cadherin_CS"/>
</dbReference>
<keyword evidence="10" id="KW-0325">Glycoprotein</keyword>
<evidence type="ECO:0000256" key="6">
    <source>
        <dbReference type="ARBA" id="ARBA00022889"/>
    </source>
</evidence>
<evidence type="ECO:0000256" key="7">
    <source>
        <dbReference type="ARBA" id="ARBA00022989"/>
    </source>
</evidence>
<organism evidence="14 15">
    <name type="scientific">Paralvinella palmiformis</name>
    <dbReference type="NCBI Taxonomy" id="53620"/>
    <lineage>
        <taxon>Eukaryota</taxon>
        <taxon>Metazoa</taxon>
        <taxon>Spiralia</taxon>
        <taxon>Lophotrochozoa</taxon>
        <taxon>Annelida</taxon>
        <taxon>Polychaeta</taxon>
        <taxon>Sedentaria</taxon>
        <taxon>Canalipalpata</taxon>
        <taxon>Terebellida</taxon>
        <taxon>Terebelliformia</taxon>
        <taxon>Alvinellidae</taxon>
        <taxon>Paralvinella</taxon>
    </lineage>
</organism>
<dbReference type="InterPro" id="IPR056370">
    <property type="entry name" value="Shg-like_Ig-like"/>
</dbReference>
<keyword evidence="3 12" id="KW-0812">Transmembrane</keyword>
<protein>
    <recommendedName>
        <fullName evidence="13">Cadherin domain-containing protein</fullName>
    </recommendedName>
</protein>
<feature type="transmembrane region" description="Helical" evidence="12">
    <location>
        <begin position="22"/>
        <end position="39"/>
    </location>
</feature>
<dbReference type="PRINTS" id="PR00205">
    <property type="entry name" value="CADHERIN"/>
</dbReference>
<dbReference type="Proteomes" id="UP001208570">
    <property type="component" value="Unassembled WGS sequence"/>
</dbReference>
<feature type="domain" description="Cadherin" evidence="13">
    <location>
        <begin position="948"/>
        <end position="1054"/>
    </location>
</feature>
<keyword evidence="15" id="KW-1185">Reference proteome</keyword>
<evidence type="ECO:0000256" key="10">
    <source>
        <dbReference type="ARBA" id="ARBA00023180"/>
    </source>
</evidence>
<feature type="domain" description="Cadherin" evidence="13">
    <location>
        <begin position="250"/>
        <end position="328"/>
    </location>
</feature>
<dbReference type="PROSITE" id="PS00232">
    <property type="entry name" value="CADHERIN_1"/>
    <property type="match status" value="2"/>
</dbReference>
<evidence type="ECO:0000256" key="12">
    <source>
        <dbReference type="SAM" id="Phobius"/>
    </source>
</evidence>
<keyword evidence="9" id="KW-1015">Disulfide bond</keyword>
<keyword evidence="4" id="KW-0677">Repeat</keyword>
<comment type="subcellular location">
    <subcellularLocation>
        <location evidence="1">Membrane</location>
        <topology evidence="1">Single-pass membrane protein</topology>
    </subcellularLocation>
</comment>
<dbReference type="CDD" id="cd11304">
    <property type="entry name" value="Cadherin_repeat"/>
    <property type="match status" value="12"/>
</dbReference>
<dbReference type="GO" id="GO:0005886">
    <property type="term" value="C:plasma membrane"/>
    <property type="evidence" value="ECO:0007669"/>
    <property type="project" value="UniProtKB-SubCell"/>
</dbReference>
<keyword evidence="5 11" id="KW-0106">Calcium</keyword>
<dbReference type="Pfam" id="PF24811">
    <property type="entry name" value="Ig_Shg"/>
    <property type="match status" value="1"/>
</dbReference>
<evidence type="ECO:0000256" key="11">
    <source>
        <dbReference type="PROSITE-ProRule" id="PRU00043"/>
    </source>
</evidence>
<name>A0AAD9N0B7_9ANNE</name>
<keyword evidence="7 12" id="KW-1133">Transmembrane helix</keyword>
<keyword evidence="2" id="KW-0245">EGF-like domain</keyword>
<feature type="domain" description="Cadherin" evidence="13">
    <location>
        <begin position="1115"/>
        <end position="1168"/>
    </location>
</feature>
<keyword evidence="8 12" id="KW-0472">Membrane</keyword>
<feature type="domain" description="Cadherin" evidence="13">
    <location>
        <begin position="133"/>
        <end position="232"/>
    </location>
</feature>
<feature type="domain" description="Cadherin" evidence="13">
    <location>
        <begin position="1356"/>
        <end position="1468"/>
    </location>
</feature>
<dbReference type="FunFam" id="2.60.40.60:FF:000092">
    <property type="entry name" value="Protocadherin 8"/>
    <property type="match status" value="1"/>
</dbReference>
<feature type="domain" description="Cadherin" evidence="13">
    <location>
        <begin position="1690"/>
        <end position="1796"/>
    </location>
</feature>
<comment type="caution">
    <text evidence="14">The sequence shown here is derived from an EMBL/GenBank/DDBJ whole genome shotgun (WGS) entry which is preliminary data.</text>
</comment>
<dbReference type="GO" id="GO:0007156">
    <property type="term" value="P:homophilic cell adhesion via plasma membrane adhesion molecules"/>
    <property type="evidence" value="ECO:0007669"/>
    <property type="project" value="InterPro"/>
</dbReference>
<evidence type="ECO:0000256" key="9">
    <source>
        <dbReference type="ARBA" id="ARBA00023157"/>
    </source>
</evidence>
<dbReference type="FunFam" id="2.60.40.60:FF:000039">
    <property type="entry name" value="FAT atypical cadherin 3"/>
    <property type="match status" value="1"/>
</dbReference>
<dbReference type="Pfam" id="PF00028">
    <property type="entry name" value="Cadherin"/>
    <property type="match status" value="4"/>
</dbReference>
<dbReference type="EMBL" id="JAODUP010000390">
    <property type="protein sequence ID" value="KAK2150773.1"/>
    <property type="molecule type" value="Genomic_DNA"/>
</dbReference>
<gene>
    <name evidence="14" type="ORF">LSH36_390g02013</name>
</gene>
<evidence type="ECO:0000256" key="1">
    <source>
        <dbReference type="ARBA" id="ARBA00004167"/>
    </source>
</evidence>
<feature type="domain" description="Cadherin" evidence="13">
    <location>
        <begin position="1476"/>
        <end position="1579"/>
    </location>
</feature>
<keyword evidence="6" id="KW-0130">Cell adhesion</keyword>
<dbReference type="PANTHER" id="PTHR24026">
    <property type="entry name" value="FAT ATYPICAL CADHERIN-RELATED"/>
    <property type="match status" value="1"/>
</dbReference>
<dbReference type="InterPro" id="IPR015919">
    <property type="entry name" value="Cadherin-like_sf"/>
</dbReference>
<feature type="domain" description="Cadherin" evidence="13">
    <location>
        <begin position="824"/>
        <end position="947"/>
    </location>
</feature>
<dbReference type="Gene3D" id="2.60.40.60">
    <property type="entry name" value="Cadherins"/>
    <property type="match status" value="12"/>
</dbReference>
<dbReference type="PROSITE" id="PS50268">
    <property type="entry name" value="CADHERIN_2"/>
    <property type="match status" value="12"/>
</dbReference>
<reference evidence="14" key="1">
    <citation type="journal article" date="2023" name="Mol. Biol. Evol.">
        <title>Third-Generation Sequencing Reveals the Adaptive Role of the Epigenome in Three Deep-Sea Polychaetes.</title>
        <authorList>
            <person name="Perez M."/>
            <person name="Aroh O."/>
            <person name="Sun Y."/>
            <person name="Lan Y."/>
            <person name="Juniper S.K."/>
            <person name="Young C.R."/>
            <person name="Angers B."/>
            <person name="Qian P.Y."/>
        </authorList>
    </citation>
    <scope>NUCLEOTIDE SEQUENCE</scope>
    <source>
        <strain evidence="14">P08H-3</strain>
    </source>
</reference>
<evidence type="ECO:0000256" key="2">
    <source>
        <dbReference type="ARBA" id="ARBA00022536"/>
    </source>
</evidence>
<dbReference type="PANTHER" id="PTHR24026:SF133">
    <property type="entry name" value="CADHERIN-RELATED FAMILY MEMBER 2"/>
    <property type="match status" value="1"/>
</dbReference>
<evidence type="ECO:0000313" key="15">
    <source>
        <dbReference type="Proteomes" id="UP001208570"/>
    </source>
</evidence>
<evidence type="ECO:0000259" key="13">
    <source>
        <dbReference type="PROSITE" id="PS50268"/>
    </source>
</evidence>